<evidence type="ECO:0000256" key="1">
    <source>
        <dbReference type="ARBA" id="ARBA00004236"/>
    </source>
</evidence>
<dbReference type="FunFam" id="3.40.50.1460:FF:000007">
    <property type="entry name" value="Caspase-1"/>
    <property type="match status" value="1"/>
</dbReference>
<dbReference type="HOGENOM" id="CLU_036904_0_1_1"/>
<keyword evidence="6" id="KW-0645">Protease</keyword>
<dbReference type="Gene3D" id="3.40.50.1460">
    <property type="match status" value="1"/>
</dbReference>
<evidence type="ECO:0000256" key="19">
    <source>
        <dbReference type="ARBA" id="ARBA00081401"/>
    </source>
</evidence>
<evidence type="ECO:0000256" key="12">
    <source>
        <dbReference type="ARBA" id="ARBA00023145"/>
    </source>
</evidence>
<dbReference type="GO" id="GO:0032731">
    <property type="term" value="P:positive regulation of interleukin-1 beta production"/>
    <property type="evidence" value="ECO:0007669"/>
    <property type="project" value="UniProtKB-ARBA"/>
</dbReference>
<dbReference type="GO" id="GO:0005886">
    <property type="term" value="C:plasma membrane"/>
    <property type="evidence" value="ECO:0007669"/>
    <property type="project" value="UniProtKB-SubCell"/>
</dbReference>
<dbReference type="CDD" id="cd08325">
    <property type="entry name" value="CARD_CASP1-like"/>
    <property type="match status" value="1"/>
</dbReference>
<evidence type="ECO:0000256" key="22">
    <source>
        <dbReference type="RuleBase" id="RU003971"/>
    </source>
</evidence>
<dbReference type="GO" id="GO:0006508">
    <property type="term" value="P:proteolysis"/>
    <property type="evidence" value="ECO:0007669"/>
    <property type="project" value="UniProtKB-KW"/>
</dbReference>
<sequence length="483" mass="54442">QTDKVLREKRRQFIQSVGTGTINGLLDELLEKRVLNQEEMEKVRDENATVMDKARALIDGVIRKGPQASQVFIINICNNDCHLAQTLQLSGPQSVNDLWSKPDSQTAFSSFSEDNCTNKNPLKILEYLSKDIMHNMSKKIDEKSKEAEKKNNCDTKTEDKTWVLVNTVENHEVEEVVIQPFLTTDQMASSLEAAPEMKAGPPEAAEPTDTLKLCPHEDFLRLSRERAAEIYPIKGKTAGRSRLALIICNTEFDHLAPRGGADLDVKGMKGLLESLGYSVDVKEKLTAQGMESELRAFAARPEHVSSDSTFLVLMSHGVLDGVCGTAHGPEARDVLPYDTIFQIFNNRNCLGLRDKPKVIIVQACRGQNRGEVWVRDSPEALVDSTSQSPDTLEDDAVRVTHVEKDFIAFCSSTPHNVSWRHITKGSLFITQLITCFQKYSWRYHLEEIFRKVQQSFESPSTRAQMPTVERLSMTRYFYLFPGN</sequence>
<dbReference type="GO" id="GO:0006915">
    <property type="term" value="P:apoptotic process"/>
    <property type="evidence" value="ECO:0007669"/>
    <property type="project" value="UniProtKB-KW"/>
</dbReference>
<evidence type="ECO:0000313" key="26">
    <source>
        <dbReference type="Ensembl" id="ENSOGAP00000004979.2"/>
    </source>
</evidence>
<comment type="catalytic activity">
    <reaction evidence="13">
        <text>Strict requirement for an Asp residue at position P1 and has a preferred cleavage sequence of Tyr-Val-Ala-Asp-|-.</text>
        <dbReference type="EC" id="3.4.22.36"/>
    </reaction>
</comment>
<dbReference type="GO" id="GO:0072559">
    <property type="term" value="C:NLRP3 inflammasome complex"/>
    <property type="evidence" value="ECO:0007669"/>
    <property type="project" value="TreeGrafter"/>
</dbReference>
<dbReference type="PANTHER" id="PTHR47901:SF3">
    <property type="entry name" value="CASPASE-1"/>
    <property type="match status" value="1"/>
</dbReference>
<dbReference type="GO" id="GO:0051604">
    <property type="term" value="P:protein maturation"/>
    <property type="evidence" value="ECO:0007669"/>
    <property type="project" value="UniProtKB-ARBA"/>
</dbReference>
<dbReference type="SMART" id="SM00115">
    <property type="entry name" value="CASc"/>
    <property type="match status" value="1"/>
</dbReference>
<dbReference type="eggNOG" id="KOG3573">
    <property type="taxonomic scope" value="Eukaryota"/>
</dbReference>
<keyword evidence="27" id="KW-1185">Reference proteome</keyword>
<dbReference type="SUPFAM" id="SSF52129">
    <property type="entry name" value="Caspase-like"/>
    <property type="match status" value="1"/>
</dbReference>
<evidence type="ECO:0000256" key="4">
    <source>
        <dbReference type="ARBA" id="ARBA00022475"/>
    </source>
</evidence>
<dbReference type="InterPro" id="IPR002398">
    <property type="entry name" value="Pept_C14"/>
</dbReference>
<dbReference type="InterPro" id="IPR011029">
    <property type="entry name" value="DEATH-like_dom_sf"/>
</dbReference>
<dbReference type="InterPro" id="IPR001309">
    <property type="entry name" value="Pept_C14_p20"/>
</dbReference>
<keyword evidence="11" id="KW-0472">Membrane</keyword>
<dbReference type="EMBL" id="AAQR03170021">
    <property type="status" value="NOT_ANNOTATED_CDS"/>
    <property type="molecule type" value="Genomic_DNA"/>
</dbReference>
<dbReference type="PROSITE" id="PS50207">
    <property type="entry name" value="CASPASE_P10"/>
    <property type="match status" value="1"/>
</dbReference>
<evidence type="ECO:0000256" key="8">
    <source>
        <dbReference type="ARBA" id="ARBA00022801"/>
    </source>
</evidence>
<feature type="domain" description="CARD" evidence="25">
    <location>
        <begin position="1"/>
        <end position="91"/>
    </location>
</feature>
<feature type="domain" description="Caspase family p10" evidence="23">
    <location>
        <begin position="396"/>
        <end position="481"/>
    </location>
</feature>
<evidence type="ECO:0000256" key="18">
    <source>
        <dbReference type="ARBA" id="ARBA00080846"/>
    </source>
</evidence>
<dbReference type="PROSITE" id="PS01122">
    <property type="entry name" value="CASPASE_CYS"/>
    <property type="match status" value="1"/>
</dbReference>
<dbReference type="InterPro" id="IPR011600">
    <property type="entry name" value="Pept_C14_caspase"/>
</dbReference>
<dbReference type="InterPro" id="IPR029030">
    <property type="entry name" value="Caspase-like_dom_sf"/>
</dbReference>
<dbReference type="SMART" id="SM00114">
    <property type="entry name" value="CARD"/>
    <property type="match status" value="1"/>
</dbReference>
<evidence type="ECO:0000259" key="23">
    <source>
        <dbReference type="PROSITE" id="PS50207"/>
    </source>
</evidence>
<dbReference type="GeneTree" id="ENSGT00940000162428"/>
<dbReference type="Gene3D" id="1.10.533.10">
    <property type="entry name" value="Death Domain, Fas"/>
    <property type="match status" value="1"/>
</dbReference>
<dbReference type="EMBL" id="AAQR03170018">
    <property type="status" value="NOT_ANNOTATED_CDS"/>
    <property type="molecule type" value="Genomic_DNA"/>
</dbReference>
<evidence type="ECO:0000256" key="14">
    <source>
        <dbReference type="ARBA" id="ARBA00063591"/>
    </source>
</evidence>
<dbReference type="EMBL" id="AAQR03170020">
    <property type="status" value="NOT_ANNOTATED_CDS"/>
    <property type="molecule type" value="Genomic_DNA"/>
</dbReference>
<evidence type="ECO:0000256" key="9">
    <source>
        <dbReference type="ARBA" id="ARBA00022807"/>
    </source>
</evidence>
<evidence type="ECO:0000256" key="16">
    <source>
        <dbReference type="ARBA" id="ARBA00068181"/>
    </source>
</evidence>
<dbReference type="GO" id="GO:0072557">
    <property type="term" value="C:IPAF inflammasome complex"/>
    <property type="evidence" value="ECO:0007669"/>
    <property type="project" value="TreeGrafter"/>
</dbReference>
<keyword evidence="7" id="KW-0053">Apoptosis</keyword>
<dbReference type="Proteomes" id="UP000005225">
    <property type="component" value="Unassembled WGS sequence"/>
</dbReference>
<proteinExistence type="inferred from homology"/>
<feature type="domain" description="Caspase family p20" evidence="24">
    <location>
        <begin position="240"/>
        <end position="368"/>
    </location>
</feature>
<evidence type="ECO:0000256" key="3">
    <source>
        <dbReference type="ARBA" id="ARBA00010134"/>
    </source>
</evidence>
<dbReference type="OMA" id="ACRGANH"/>
<evidence type="ECO:0000256" key="21">
    <source>
        <dbReference type="PIRSR" id="PIRSR038001-1"/>
    </source>
</evidence>
<dbReference type="GO" id="GO:0032496">
    <property type="term" value="P:response to lipopolysaccharide"/>
    <property type="evidence" value="ECO:0007669"/>
    <property type="project" value="UniProtKB-ARBA"/>
</dbReference>
<keyword evidence="5" id="KW-0963">Cytoplasm</keyword>
<dbReference type="PIRSF" id="PIRSF038001">
    <property type="entry name" value="Caspase_ICE"/>
    <property type="match status" value="1"/>
</dbReference>
<evidence type="ECO:0000256" key="7">
    <source>
        <dbReference type="ARBA" id="ARBA00022703"/>
    </source>
</evidence>
<evidence type="ECO:0000256" key="2">
    <source>
        <dbReference type="ARBA" id="ARBA00004496"/>
    </source>
</evidence>
<keyword evidence="10" id="KW-0832">Ubl conjugation</keyword>
<dbReference type="Pfam" id="PF00656">
    <property type="entry name" value="Peptidase_C14"/>
    <property type="match status" value="1"/>
</dbReference>
<dbReference type="FunFam" id="1.10.533.10:FF:000031">
    <property type="entry name" value="Caspase 1, isoform CRA_b"/>
    <property type="match status" value="1"/>
</dbReference>
<reference evidence="27" key="1">
    <citation type="submission" date="2011-03" db="EMBL/GenBank/DDBJ databases">
        <title>Version 3 of the genome sequence of Otolemur garnettii (Bushbaby).</title>
        <authorList>
            <consortium name="The Broad Institute Genome Sequencing Platform"/>
            <person name="Di Palma F."/>
            <person name="Johnson J."/>
            <person name="Lander E.S."/>
            <person name="Lindblad-Toh K."/>
            <person name="Jaffe D.B."/>
            <person name="Gnerre S."/>
            <person name="MacCallum I."/>
            <person name="Przybylski D."/>
            <person name="Ribeiro F.J."/>
            <person name="Burton J.N."/>
            <person name="Walker B.J."/>
            <person name="Sharpe T."/>
            <person name="Hall G."/>
        </authorList>
    </citation>
    <scope>NUCLEOTIDE SEQUENCE [LARGE SCALE GENOMIC DNA]</scope>
</reference>
<reference evidence="26" key="2">
    <citation type="submission" date="2025-08" db="UniProtKB">
        <authorList>
            <consortium name="Ensembl"/>
        </authorList>
    </citation>
    <scope>IDENTIFICATION</scope>
</reference>
<dbReference type="GO" id="GO:0089720">
    <property type="term" value="F:caspase binding"/>
    <property type="evidence" value="ECO:0007669"/>
    <property type="project" value="TreeGrafter"/>
</dbReference>
<reference evidence="26" key="3">
    <citation type="submission" date="2025-09" db="UniProtKB">
        <authorList>
            <consortium name="Ensembl"/>
        </authorList>
    </citation>
    <scope>IDENTIFICATION</scope>
</reference>
<evidence type="ECO:0000256" key="11">
    <source>
        <dbReference type="ARBA" id="ARBA00023136"/>
    </source>
</evidence>
<accession>H0WSC0</accession>
<dbReference type="EMBL" id="AAQR03170022">
    <property type="status" value="NOT_ANNOTATED_CDS"/>
    <property type="molecule type" value="Genomic_DNA"/>
</dbReference>
<dbReference type="InterPro" id="IPR002138">
    <property type="entry name" value="Pept_C14_p10"/>
</dbReference>
<evidence type="ECO:0000256" key="10">
    <source>
        <dbReference type="ARBA" id="ARBA00022843"/>
    </source>
</evidence>
<feature type="active site" evidence="21">
    <location>
        <position position="316"/>
    </location>
</feature>
<dbReference type="PROSITE" id="PS01121">
    <property type="entry name" value="CASPASE_HIS"/>
    <property type="match status" value="1"/>
</dbReference>
<evidence type="ECO:0000256" key="20">
    <source>
        <dbReference type="ARBA" id="ARBA00081790"/>
    </source>
</evidence>
<dbReference type="AlphaFoldDB" id="H0WSC0"/>
<dbReference type="PROSITE" id="PS50208">
    <property type="entry name" value="CASPASE_P20"/>
    <property type="match status" value="1"/>
</dbReference>
<keyword evidence="9" id="KW-0788">Thiol protease</keyword>
<comment type="subunit">
    <text evidence="14">Heterotetramer that consists of two anti-parallel arranged heterodimers, each one formed by a 20 kDa (Caspase-1 subunit p20) and a 10 kDa (Caspase-1 subunit p10) subunit.</text>
</comment>
<dbReference type="GO" id="GO:0050727">
    <property type="term" value="P:regulation of inflammatory response"/>
    <property type="evidence" value="ECO:0007669"/>
    <property type="project" value="TreeGrafter"/>
</dbReference>
<dbReference type="Pfam" id="PF00619">
    <property type="entry name" value="CARD"/>
    <property type="match status" value="1"/>
</dbReference>
<evidence type="ECO:0000259" key="24">
    <source>
        <dbReference type="PROSITE" id="PS50208"/>
    </source>
</evidence>
<evidence type="ECO:0000256" key="17">
    <source>
        <dbReference type="ARBA" id="ARBA00078083"/>
    </source>
</evidence>
<dbReference type="InterPro" id="IPR033139">
    <property type="entry name" value="Caspase_cys_AS"/>
</dbReference>
<dbReference type="GO" id="GO:0006954">
    <property type="term" value="P:inflammatory response"/>
    <property type="evidence" value="ECO:0007669"/>
    <property type="project" value="UniProtKB-ARBA"/>
</dbReference>
<dbReference type="GO" id="GO:0097169">
    <property type="term" value="C:AIM2 inflammasome complex"/>
    <property type="evidence" value="ECO:0007669"/>
    <property type="project" value="TreeGrafter"/>
</dbReference>
<dbReference type="PRINTS" id="PR00376">
    <property type="entry name" value="IL1BCENZYME"/>
</dbReference>
<keyword evidence="12" id="KW-0865">Zymogen</keyword>
<dbReference type="EMBL" id="AAQR03170019">
    <property type="status" value="NOT_ANNOTATED_CDS"/>
    <property type="molecule type" value="Genomic_DNA"/>
</dbReference>
<dbReference type="InterPro" id="IPR016129">
    <property type="entry name" value="Caspase_his_AS"/>
</dbReference>
<dbReference type="InterPro" id="IPR015917">
    <property type="entry name" value="Pept_C14A"/>
</dbReference>
<dbReference type="SUPFAM" id="SSF47986">
    <property type="entry name" value="DEATH domain"/>
    <property type="match status" value="1"/>
</dbReference>
<evidence type="ECO:0000256" key="5">
    <source>
        <dbReference type="ARBA" id="ARBA00022490"/>
    </source>
</evidence>
<evidence type="ECO:0000259" key="25">
    <source>
        <dbReference type="PROSITE" id="PS50209"/>
    </source>
</evidence>
<evidence type="ECO:0000256" key="15">
    <source>
        <dbReference type="ARBA" id="ARBA00066470"/>
    </source>
</evidence>
<organism evidence="26 27">
    <name type="scientific">Otolemur garnettii</name>
    <name type="common">Small-eared galago</name>
    <name type="synonym">Garnett's greater bushbaby</name>
    <dbReference type="NCBI Taxonomy" id="30611"/>
    <lineage>
        <taxon>Eukaryota</taxon>
        <taxon>Metazoa</taxon>
        <taxon>Chordata</taxon>
        <taxon>Craniata</taxon>
        <taxon>Vertebrata</taxon>
        <taxon>Euteleostomi</taxon>
        <taxon>Mammalia</taxon>
        <taxon>Eutheria</taxon>
        <taxon>Euarchontoglires</taxon>
        <taxon>Primates</taxon>
        <taxon>Strepsirrhini</taxon>
        <taxon>Lorisiformes</taxon>
        <taxon>Galagidae</taxon>
        <taxon>Otolemur</taxon>
    </lineage>
</organism>
<evidence type="ECO:0000256" key="13">
    <source>
        <dbReference type="ARBA" id="ARBA00050375"/>
    </source>
</evidence>
<keyword evidence="4" id="KW-1003">Cell membrane</keyword>
<protein>
    <recommendedName>
        <fullName evidence="16">Caspase-1</fullName>
        <ecNumber evidence="15">3.4.22.36</ecNumber>
    </recommendedName>
    <alternativeName>
        <fullName evidence="20">Interleukin-1 beta convertase</fullName>
    </alternativeName>
    <alternativeName>
        <fullName evidence="17">Interleukin-1 beta-converting enzyme</fullName>
    </alternativeName>
    <alternativeName>
        <fullName evidence="18 19">p45</fullName>
    </alternativeName>
</protein>
<dbReference type="Ensembl" id="ENSOGAT00000005571.2">
    <property type="protein sequence ID" value="ENSOGAP00000004979.2"/>
    <property type="gene ID" value="ENSOGAG00000005570.2"/>
</dbReference>
<dbReference type="FunCoup" id="H0WSC0">
    <property type="interactions" value="733"/>
</dbReference>
<keyword evidence="8" id="KW-0378">Hydrolase</keyword>
<dbReference type="STRING" id="30611.ENSOGAP00000004979"/>
<comment type="subcellular location">
    <subcellularLocation>
        <location evidence="1">Cell membrane</location>
    </subcellularLocation>
    <subcellularLocation>
        <location evidence="2">Cytoplasm</location>
    </subcellularLocation>
</comment>
<evidence type="ECO:0000313" key="27">
    <source>
        <dbReference type="Proteomes" id="UP000005225"/>
    </source>
</evidence>
<feature type="active site" evidence="21">
    <location>
        <position position="364"/>
    </location>
</feature>
<dbReference type="InParanoid" id="H0WSC0"/>
<dbReference type="CDD" id="cd00032">
    <property type="entry name" value="CASc"/>
    <property type="match status" value="1"/>
</dbReference>
<dbReference type="GO" id="GO:0004197">
    <property type="term" value="F:cysteine-type endopeptidase activity"/>
    <property type="evidence" value="ECO:0007669"/>
    <property type="project" value="InterPro"/>
</dbReference>
<dbReference type="GO" id="GO:0042981">
    <property type="term" value="P:regulation of apoptotic process"/>
    <property type="evidence" value="ECO:0007669"/>
    <property type="project" value="InterPro"/>
</dbReference>
<dbReference type="InterPro" id="IPR001315">
    <property type="entry name" value="CARD"/>
</dbReference>
<dbReference type="PANTHER" id="PTHR47901">
    <property type="entry name" value="CASPASE RECRUITMENT DOMAIN-CONTAINING PROTEIN 18"/>
    <property type="match status" value="1"/>
</dbReference>
<name>H0WSC0_OTOGA</name>
<comment type="similarity">
    <text evidence="3 22">Belongs to the peptidase C14A family.</text>
</comment>
<dbReference type="EC" id="3.4.22.36" evidence="15"/>
<evidence type="ECO:0000256" key="6">
    <source>
        <dbReference type="ARBA" id="ARBA00022670"/>
    </source>
</evidence>
<dbReference type="PROSITE" id="PS50209">
    <property type="entry name" value="CARD"/>
    <property type="match status" value="1"/>
</dbReference>